<reference evidence="1" key="1">
    <citation type="submission" date="2021-05" db="EMBL/GenBank/DDBJ databases">
        <authorList>
            <person name="Pan Q."/>
            <person name="Jouanno E."/>
            <person name="Zahm M."/>
            <person name="Klopp C."/>
            <person name="Cabau C."/>
            <person name="Louis A."/>
            <person name="Berthelot C."/>
            <person name="Parey E."/>
            <person name="Roest Crollius H."/>
            <person name="Montfort J."/>
            <person name="Robinson-Rechavi M."/>
            <person name="Bouchez O."/>
            <person name="Lampietro C."/>
            <person name="Lopez Roques C."/>
            <person name="Donnadieu C."/>
            <person name="Postlethwait J."/>
            <person name="Bobe J."/>
            <person name="Dillon D."/>
            <person name="Chandos A."/>
            <person name="von Hippel F."/>
            <person name="Guiguen Y."/>
        </authorList>
    </citation>
    <scope>NUCLEOTIDE SEQUENCE</scope>
    <source>
        <strain evidence="1">YG-Jan2019</strain>
    </source>
</reference>
<gene>
    <name evidence="1" type="ORF">DPEC_G00052800</name>
</gene>
<organism evidence="1 2">
    <name type="scientific">Dallia pectoralis</name>
    <name type="common">Alaska blackfish</name>
    <dbReference type="NCBI Taxonomy" id="75939"/>
    <lineage>
        <taxon>Eukaryota</taxon>
        <taxon>Metazoa</taxon>
        <taxon>Chordata</taxon>
        <taxon>Craniata</taxon>
        <taxon>Vertebrata</taxon>
        <taxon>Euteleostomi</taxon>
        <taxon>Actinopterygii</taxon>
        <taxon>Neopterygii</taxon>
        <taxon>Teleostei</taxon>
        <taxon>Protacanthopterygii</taxon>
        <taxon>Esociformes</taxon>
        <taxon>Umbridae</taxon>
        <taxon>Dallia</taxon>
    </lineage>
</organism>
<keyword evidence="2" id="KW-1185">Reference proteome</keyword>
<proteinExistence type="predicted"/>
<dbReference type="Proteomes" id="UP001157502">
    <property type="component" value="Chromosome 4"/>
</dbReference>
<protein>
    <submittedName>
        <fullName evidence="1">Uncharacterized protein</fullName>
    </submittedName>
</protein>
<sequence>MSLSSVHSTVSSLRTCQADIGTGMDIVTDVALDLAETSGAENESGLKKLELMMLDCAKLDREINCFVEAVDVVTSELRQQQPEAMFTLKSLVEEMFTERQSRLSDEELQQHTKLVSFKENVRNALKTVNPGAAENTEEELDEDVAVTQSQVNFTCPLTKVDMVNPMKNKKCKHHYDQDAILELINNRKSQKKLLRCPVIGCGNNDVKQSDLMLDQMMKRQIQRKQSDT</sequence>
<accession>A0ACC2HBJ3</accession>
<name>A0ACC2HBJ3_DALPE</name>
<evidence type="ECO:0000313" key="1">
    <source>
        <dbReference type="EMBL" id="KAJ8013393.1"/>
    </source>
</evidence>
<comment type="caution">
    <text evidence="1">The sequence shown here is derived from an EMBL/GenBank/DDBJ whole genome shotgun (WGS) entry which is preliminary data.</text>
</comment>
<evidence type="ECO:0000313" key="2">
    <source>
        <dbReference type="Proteomes" id="UP001157502"/>
    </source>
</evidence>
<dbReference type="EMBL" id="CM055731">
    <property type="protein sequence ID" value="KAJ8013393.1"/>
    <property type="molecule type" value="Genomic_DNA"/>
</dbReference>